<accession>A0A6I9TDE2</accession>
<dbReference type="RefSeq" id="XP_011078645.1">
    <property type="nucleotide sequence ID" value="XM_011080343.1"/>
</dbReference>
<dbReference type="Pfam" id="PF00149">
    <property type="entry name" value="Metallophos"/>
    <property type="match status" value="1"/>
</dbReference>
<proteinExistence type="predicted"/>
<keyword evidence="2" id="KW-1185">Reference proteome</keyword>
<dbReference type="OrthoDB" id="3664at2759"/>
<dbReference type="Proteomes" id="UP000504604">
    <property type="component" value="Linkage group LG5"/>
</dbReference>
<evidence type="ECO:0000313" key="2">
    <source>
        <dbReference type="Proteomes" id="UP000504604"/>
    </source>
</evidence>
<dbReference type="KEGG" id="sind:105162335"/>
<gene>
    <name evidence="3" type="primary">LOC105162335</name>
</gene>
<dbReference type="PANTHER" id="PTHR35769">
    <property type="entry name" value="CALCINEURIN-LIKE METALLO-PHOSPHOESTERASE SUPERFAMILY PROTEIN"/>
    <property type="match status" value="1"/>
</dbReference>
<dbReference type="NCBIfam" id="TIGR04168">
    <property type="entry name" value="TIGR04168 family protein"/>
    <property type="match status" value="1"/>
</dbReference>
<evidence type="ECO:0000313" key="3">
    <source>
        <dbReference type="RefSeq" id="XP_011078645.1"/>
    </source>
</evidence>
<dbReference type="AlphaFoldDB" id="A0A6I9TDE2"/>
<dbReference type="GO" id="GO:0016787">
    <property type="term" value="F:hydrolase activity"/>
    <property type="evidence" value="ECO:0007669"/>
    <property type="project" value="InterPro"/>
</dbReference>
<dbReference type="InterPro" id="IPR004843">
    <property type="entry name" value="Calcineurin-like_PHP"/>
</dbReference>
<dbReference type="InterPro" id="IPR029052">
    <property type="entry name" value="Metallo-depent_PP-like"/>
</dbReference>
<dbReference type="InterPro" id="IPR027629">
    <property type="entry name" value="DevT-like"/>
</dbReference>
<dbReference type="CDD" id="cd07397">
    <property type="entry name" value="MPP_NostocDevT-like"/>
    <property type="match status" value="1"/>
</dbReference>
<sequence>MFSGCTWLHAPPYRCAISSWPLYRLRCCKVPMVNSVRIAIVGDVHDDWSLEEDTKALQLLKPDLVMFTGDFGNENVDLVESISKLDFSKAIILGNHDAWNTQKFSASFIQDLTYIYHVFVLLDFHLPSVLFPRSKEKDPTPFLPPFEYNVLSDAVQLQLEFLGDEHVGYGRIDFPNLKLSIVGGRPFSCGGEHLFRKKLLTARYGVHDMDESAKKIYEAALGTPADHSIIFLAHNGPSGLGSNVDDICGRDWIPGAGDHGDPDLAHAISQLKEDTKLQIKLVVFGHMHKNLAYGQGLRKMIAIADDNTIYVNGAVVPRVKTMGKEQVNYATSSNPEKTSAMTSDLGGTKRAFTIADIFDGNLEKVAETWVSVTGEQVKIEDELIIFSKAAESSKHSSCSVL</sequence>
<dbReference type="Gene3D" id="3.60.21.10">
    <property type="match status" value="1"/>
</dbReference>
<name>A0A6I9TDE2_SESIN</name>
<dbReference type="FunCoup" id="A0A6I9TDE2">
    <property type="interactions" value="189"/>
</dbReference>
<reference evidence="3" key="1">
    <citation type="submission" date="2025-08" db="UniProtKB">
        <authorList>
            <consortium name="RefSeq"/>
        </authorList>
    </citation>
    <scope>IDENTIFICATION</scope>
</reference>
<dbReference type="SUPFAM" id="SSF56300">
    <property type="entry name" value="Metallo-dependent phosphatases"/>
    <property type="match status" value="1"/>
</dbReference>
<dbReference type="InParanoid" id="A0A6I9TDE2"/>
<feature type="domain" description="Calcineurin-like phosphoesterase" evidence="1">
    <location>
        <begin position="37"/>
        <end position="289"/>
    </location>
</feature>
<dbReference type="GeneID" id="105162335"/>
<protein>
    <submittedName>
        <fullName evidence="3">Uncharacterized protein LOC105162335</fullName>
    </submittedName>
</protein>
<evidence type="ECO:0000259" key="1">
    <source>
        <dbReference type="Pfam" id="PF00149"/>
    </source>
</evidence>
<dbReference type="PANTHER" id="PTHR35769:SF2">
    <property type="entry name" value="CALCINEURIN-LIKE METALLO-PHOSPHOESTERASE SUPERFAMILY PROTEIN"/>
    <property type="match status" value="1"/>
</dbReference>
<organism evidence="2 3">
    <name type="scientific">Sesamum indicum</name>
    <name type="common">Oriental sesame</name>
    <name type="synonym">Sesamum orientale</name>
    <dbReference type="NCBI Taxonomy" id="4182"/>
    <lineage>
        <taxon>Eukaryota</taxon>
        <taxon>Viridiplantae</taxon>
        <taxon>Streptophyta</taxon>
        <taxon>Embryophyta</taxon>
        <taxon>Tracheophyta</taxon>
        <taxon>Spermatophyta</taxon>
        <taxon>Magnoliopsida</taxon>
        <taxon>eudicotyledons</taxon>
        <taxon>Gunneridae</taxon>
        <taxon>Pentapetalae</taxon>
        <taxon>asterids</taxon>
        <taxon>lamiids</taxon>
        <taxon>Lamiales</taxon>
        <taxon>Pedaliaceae</taxon>
        <taxon>Sesamum</taxon>
    </lineage>
</organism>